<proteinExistence type="predicted"/>
<organism evidence="2">
    <name type="scientific">Hexamita inflata</name>
    <dbReference type="NCBI Taxonomy" id="28002"/>
    <lineage>
        <taxon>Eukaryota</taxon>
        <taxon>Metamonada</taxon>
        <taxon>Diplomonadida</taxon>
        <taxon>Hexamitidae</taxon>
        <taxon>Hexamitinae</taxon>
        <taxon>Hexamita</taxon>
    </lineage>
</organism>
<evidence type="ECO:0000313" key="4">
    <source>
        <dbReference type="Proteomes" id="UP001642409"/>
    </source>
</evidence>
<dbReference type="AlphaFoldDB" id="A0AA86QD76"/>
<feature type="compositionally biased region" description="Polar residues" evidence="1">
    <location>
        <begin position="7"/>
        <end position="16"/>
    </location>
</feature>
<evidence type="ECO:0000256" key="1">
    <source>
        <dbReference type="SAM" id="MobiDB-lite"/>
    </source>
</evidence>
<protein>
    <submittedName>
        <fullName evidence="3">Hypothetical_protein</fullName>
    </submittedName>
</protein>
<evidence type="ECO:0000313" key="3">
    <source>
        <dbReference type="EMBL" id="CAL6053725.1"/>
    </source>
</evidence>
<gene>
    <name evidence="2" type="ORF">HINF_LOCUS37540</name>
    <name evidence="3" type="ORF">HINF_LOCUS45581</name>
</gene>
<dbReference type="Proteomes" id="UP001642409">
    <property type="component" value="Unassembled WGS sequence"/>
</dbReference>
<evidence type="ECO:0000313" key="2">
    <source>
        <dbReference type="EMBL" id="CAI9949895.1"/>
    </source>
</evidence>
<name>A0AA86QD76_9EUKA</name>
<dbReference type="EMBL" id="CAXDID020000198">
    <property type="protein sequence ID" value="CAL6053725.1"/>
    <property type="molecule type" value="Genomic_DNA"/>
</dbReference>
<keyword evidence="4" id="KW-1185">Reference proteome</keyword>
<accession>A0AA86QD76</accession>
<sequence>MSDSDELQPNQTITKSKTYHDKNAEYISRMSQKSKAMKEQQAIQEKQKCGDFKTHVSGANILSKSKASPTILSSQSNLDVTNSTLVKKASKTHLIQVDTNQDQLKYSDLQPCIEQRYMELCMKMVKSTITMKLQMKFQHMNQFNTQQTHHKTLIITLQRLKIKLYKNQKKQLQLKKIVTVNNLIHHPNNKQIISQIFKLTLTIQQNHIIHLIMIMMNYCKF</sequence>
<reference evidence="2" key="1">
    <citation type="submission" date="2023-06" db="EMBL/GenBank/DDBJ databases">
        <authorList>
            <person name="Kurt Z."/>
        </authorList>
    </citation>
    <scope>NUCLEOTIDE SEQUENCE</scope>
</reference>
<dbReference type="EMBL" id="CATOUU010000805">
    <property type="protein sequence ID" value="CAI9949895.1"/>
    <property type="molecule type" value="Genomic_DNA"/>
</dbReference>
<reference evidence="3 4" key="2">
    <citation type="submission" date="2024-07" db="EMBL/GenBank/DDBJ databases">
        <authorList>
            <person name="Akdeniz Z."/>
        </authorList>
    </citation>
    <scope>NUCLEOTIDE SEQUENCE [LARGE SCALE GENOMIC DNA]</scope>
</reference>
<feature type="region of interest" description="Disordered" evidence="1">
    <location>
        <begin position="1"/>
        <end position="21"/>
    </location>
</feature>
<comment type="caution">
    <text evidence="2">The sequence shown here is derived from an EMBL/GenBank/DDBJ whole genome shotgun (WGS) entry which is preliminary data.</text>
</comment>